<feature type="domain" description="Knr4/Smi1-like" evidence="1">
    <location>
        <begin position="36"/>
        <end position="128"/>
    </location>
</feature>
<organism evidence="2 3">
    <name type="scientific">Pseudomonas kilonensis</name>
    <dbReference type="NCBI Taxonomy" id="132476"/>
    <lineage>
        <taxon>Bacteria</taxon>
        <taxon>Pseudomonadati</taxon>
        <taxon>Pseudomonadota</taxon>
        <taxon>Gammaproteobacteria</taxon>
        <taxon>Pseudomonadales</taxon>
        <taxon>Pseudomonadaceae</taxon>
        <taxon>Pseudomonas</taxon>
    </lineage>
</organism>
<dbReference type="InterPro" id="IPR018958">
    <property type="entry name" value="Knr4/Smi1-like_dom"/>
</dbReference>
<accession>A0ABY0Z058</accession>
<protein>
    <recommendedName>
        <fullName evidence="1">Knr4/Smi1-like domain-containing protein</fullName>
    </recommendedName>
</protein>
<proteinExistence type="predicted"/>
<comment type="caution">
    <text evidence="2">The sequence shown here is derived from an EMBL/GenBank/DDBJ whole genome shotgun (WGS) entry which is preliminary data.</text>
</comment>
<evidence type="ECO:0000259" key="1">
    <source>
        <dbReference type="Pfam" id="PF09346"/>
    </source>
</evidence>
<evidence type="ECO:0000313" key="3">
    <source>
        <dbReference type="Proteomes" id="UP000183915"/>
    </source>
</evidence>
<dbReference type="Proteomes" id="UP000183915">
    <property type="component" value="Unassembled WGS sequence"/>
</dbReference>
<dbReference type="RefSeq" id="WP_053178073.1">
    <property type="nucleotide sequence ID" value="NZ_FNTT01000002.1"/>
</dbReference>
<name>A0ABY0Z058_9PSED</name>
<dbReference type="Pfam" id="PF09346">
    <property type="entry name" value="SMI1_KNR4"/>
    <property type="match status" value="1"/>
</dbReference>
<gene>
    <name evidence="2" type="ORF">SAMN04490188_2786</name>
</gene>
<reference evidence="2 3" key="1">
    <citation type="submission" date="2016-10" db="EMBL/GenBank/DDBJ databases">
        <authorList>
            <person name="Varghese N."/>
            <person name="Submissions S."/>
        </authorList>
    </citation>
    <scope>NUCLEOTIDE SEQUENCE [LARGE SCALE GENOMIC DNA]</scope>
    <source>
        <strain evidence="2 3">BS3780</strain>
    </source>
</reference>
<dbReference type="SUPFAM" id="SSF160631">
    <property type="entry name" value="SMI1/KNR4-like"/>
    <property type="match status" value="1"/>
</dbReference>
<evidence type="ECO:0000313" key="2">
    <source>
        <dbReference type="EMBL" id="SEE15111.1"/>
    </source>
</evidence>
<sequence length="132" mass="14786">MVNDFQEFMSNKKDEHLFDGLFPVDDVSLSAITNVQTKVPVDYIGFLKEYGCGEIEVAGLMLYNGFLEVGEVFDAETAVSLSDILIFGDDMQGRCIGFDKNDHWAVVEIGSSDISCRKLSNTFSEFLYDRLS</sequence>
<keyword evidence="3" id="KW-1185">Reference proteome</keyword>
<dbReference type="Gene3D" id="3.40.1580.10">
    <property type="entry name" value="SMI1/KNR4-like"/>
    <property type="match status" value="1"/>
</dbReference>
<dbReference type="EMBL" id="FNTT01000002">
    <property type="protein sequence ID" value="SEE15111.1"/>
    <property type="molecule type" value="Genomic_DNA"/>
</dbReference>
<dbReference type="InterPro" id="IPR037883">
    <property type="entry name" value="Knr4/Smi1-like_sf"/>
</dbReference>